<protein>
    <recommendedName>
        <fullName evidence="3">Antitoxin</fullName>
    </recommendedName>
</protein>
<reference evidence="4 5" key="1">
    <citation type="submission" date="2020-09" db="EMBL/GenBank/DDBJ databases">
        <authorList>
            <person name="Courtine D."/>
        </authorList>
    </citation>
    <scope>NUCLEOTIDE SEQUENCE [LARGE SCALE GENOMIC DNA]</scope>
    <source>
        <strain evidence="4 5">IRI35c</strain>
    </source>
</reference>
<dbReference type="InterPro" id="IPR008203">
    <property type="entry name" value="AF2212-like"/>
</dbReference>
<dbReference type="Pfam" id="PF01954">
    <property type="entry name" value="AF2212-like"/>
    <property type="match status" value="1"/>
</dbReference>
<evidence type="ECO:0000256" key="3">
    <source>
        <dbReference type="RuleBase" id="RU368051"/>
    </source>
</evidence>
<dbReference type="GeneID" id="58917956"/>
<keyword evidence="2 3" id="KW-1277">Toxin-antitoxin system</keyword>
<dbReference type="SUPFAM" id="SSF141694">
    <property type="entry name" value="AF2212/PG0164-like"/>
    <property type="match status" value="1"/>
</dbReference>
<accession>A0A7G2D661</accession>
<dbReference type="InterPro" id="IPR024069">
    <property type="entry name" value="AF2212-like_dom_sf"/>
</dbReference>
<evidence type="ECO:0000256" key="1">
    <source>
        <dbReference type="ARBA" id="ARBA00006615"/>
    </source>
</evidence>
<dbReference type="AlphaFoldDB" id="A0A7G2D661"/>
<dbReference type="RefSeq" id="WP_188201428.1">
    <property type="nucleotide sequence ID" value="NZ_LR881183.1"/>
</dbReference>
<dbReference type="Proteomes" id="UP000516304">
    <property type="component" value="Chromosome TIRI35C"/>
</dbReference>
<proteinExistence type="inferred from homology"/>
<comment type="function">
    <text evidence="3">Antitoxin component of a type II toxin-antitoxin (TA) system.</text>
</comment>
<organism evidence="4 5">
    <name type="scientific">Thermococcus camini</name>
    <dbReference type="NCBI Taxonomy" id="2016373"/>
    <lineage>
        <taxon>Archaea</taxon>
        <taxon>Methanobacteriati</taxon>
        <taxon>Methanobacteriota</taxon>
        <taxon>Thermococci</taxon>
        <taxon>Thermococcales</taxon>
        <taxon>Thermococcaceae</taxon>
        <taxon>Thermococcus</taxon>
    </lineage>
</organism>
<sequence>MSKVIVAVYRGDVIIPLEKLNIPQGAKLLIRIEKIEEKDALKEIGYLKLLREGEDAEELFEI</sequence>
<evidence type="ECO:0000313" key="5">
    <source>
        <dbReference type="Proteomes" id="UP000516304"/>
    </source>
</evidence>
<dbReference type="Gene3D" id="4.10.1150.10">
    <property type="entry name" value="AF2212/PG0164-like"/>
    <property type="match status" value="1"/>
</dbReference>
<keyword evidence="5" id="KW-1185">Reference proteome</keyword>
<evidence type="ECO:0000313" key="4">
    <source>
        <dbReference type="EMBL" id="CAD5243380.1"/>
    </source>
</evidence>
<comment type="similarity">
    <text evidence="1 3">Belongs to the UPF0165 family.</text>
</comment>
<name>A0A7G2D661_9EURY</name>
<evidence type="ECO:0000256" key="2">
    <source>
        <dbReference type="ARBA" id="ARBA00022649"/>
    </source>
</evidence>
<gene>
    <name evidence="4" type="ORF">TIRI35C_0226</name>
</gene>
<dbReference type="KEGG" id="tcq:TIRI35C_0226"/>
<dbReference type="EMBL" id="LR881183">
    <property type="protein sequence ID" value="CAD5243380.1"/>
    <property type="molecule type" value="Genomic_DNA"/>
</dbReference>